<dbReference type="FunFam" id="3.20.20.10:FF:000018">
    <property type="entry name" value="Pyridoxal phosphate homeostasis protein"/>
    <property type="match status" value="1"/>
</dbReference>
<dbReference type="GO" id="GO:0030170">
    <property type="term" value="F:pyridoxal phosphate binding"/>
    <property type="evidence" value="ECO:0007669"/>
    <property type="project" value="UniProtKB-UniRule"/>
</dbReference>
<proteinExistence type="inferred from homology"/>
<sequence>MNISDNLHKIKETLPETVKLVAVSKFHPVEAIQKLYDNGQRVFGESRMQEIDLKHSKLPQDIEWHFIGHLQTNKVKAIVPYVHTIHSVDSWKLLQEIDKQATSVNKRICCLLEIHIAEEDSKYGLSFDTCRQMLDEGLWKQLKYAYIGGVMGMATFTDNVDLIRTEFRSLKLFYDELKAHYFHDFDSFSEISMGMSDDYEIAVEEGATIVRVGSSIFGQREY</sequence>
<name>A0A212JAJ4_9BACT</name>
<dbReference type="PANTHER" id="PTHR10146">
    <property type="entry name" value="PROLINE SYNTHETASE CO-TRANSCRIBED BACTERIAL HOMOLOG PROTEIN"/>
    <property type="match status" value="1"/>
</dbReference>
<evidence type="ECO:0000256" key="1">
    <source>
        <dbReference type="ARBA" id="ARBA00022898"/>
    </source>
</evidence>
<evidence type="ECO:0000256" key="3">
    <source>
        <dbReference type="PIRSR" id="PIRSR004848-1"/>
    </source>
</evidence>
<dbReference type="InterPro" id="IPR029066">
    <property type="entry name" value="PLP-binding_barrel"/>
</dbReference>
<reference evidence="6" key="1">
    <citation type="submission" date="2016-04" db="EMBL/GenBank/DDBJ databases">
        <authorList>
            <person name="Evans L.H."/>
            <person name="Alamgir A."/>
            <person name="Owens N."/>
            <person name="Weber N.D."/>
            <person name="Virtaneva K."/>
            <person name="Barbian K."/>
            <person name="Babar A."/>
            <person name="Rosenke K."/>
        </authorList>
    </citation>
    <scope>NUCLEOTIDE SEQUENCE</scope>
    <source>
        <strain evidence="6">86-2</strain>
    </source>
</reference>
<dbReference type="Pfam" id="PF01168">
    <property type="entry name" value="Ala_racemase_N"/>
    <property type="match status" value="1"/>
</dbReference>
<evidence type="ECO:0000259" key="5">
    <source>
        <dbReference type="Pfam" id="PF01168"/>
    </source>
</evidence>
<dbReference type="PIRSF" id="PIRSF004848">
    <property type="entry name" value="YBL036c_PLPDEIII"/>
    <property type="match status" value="1"/>
</dbReference>
<dbReference type="NCBIfam" id="TIGR00044">
    <property type="entry name" value="YggS family pyridoxal phosphate-dependent enzyme"/>
    <property type="match status" value="1"/>
</dbReference>
<dbReference type="Gene3D" id="3.20.20.10">
    <property type="entry name" value="Alanine racemase"/>
    <property type="match status" value="1"/>
</dbReference>
<feature type="domain" description="Alanine racemase N-terminal" evidence="5">
    <location>
        <begin position="2"/>
        <end position="220"/>
    </location>
</feature>
<dbReference type="AlphaFoldDB" id="A0A212JAJ4"/>
<feature type="modified residue" description="N6-(pyridoxal phosphate)lysine" evidence="2 3">
    <location>
        <position position="25"/>
    </location>
</feature>
<evidence type="ECO:0000256" key="4">
    <source>
        <dbReference type="RuleBase" id="RU004514"/>
    </source>
</evidence>
<keyword evidence="1 2" id="KW-0663">Pyridoxal phosphate</keyword>
<organism evidence="6">
    <name type="scientific">uncultured Dysgonomonas sp</name>
    <dbReference type="NCBI Taxonomy" id="206096"/>
    <lineage>
        <taxon>Bacteria</taxon>
        <taxon>Pseudomonadati</taxon>
        <taxon>Bacteroidota</taxon>
        <taxon>Bacteroidia</taxon>
        <taxon>Bacteroidales</taxon>
        <taxon>Dysgonomonadaceae</taxon>
        <taxon>Dysgonomonas</taxon>
        <taxon>environmental samples</taxon>
    </lineage>
</organism>
<dbReference type="EMBL" id="FLUL01000001">
    <property type="protein sequence ID" value="SBV96446.1"/>
    <property type="molecule type" value="Genomic_DNA"/>
</dbReference>
<dbReference type="PANTHER" id="PTHR10146:SF14">
    <property type="entry name" value="PYRIDOXAL PHOSPHATE HOMEOSTASIS PROTEIN"/>
    <property type="match status" value="1"/>
</dbReference>
<protein>
    <recommendedName>
        <fullName evidence="2">Pyridoxal phosphate homeostasis protein</fullName>
        <shortName evidence="2">PLP homeostasis protein</shortName>
    </recommendedName>
</protein>
<dbReference type="InterPro" id="IPR011078">
    <property type="entry name" value="PyrdxlP_homeostasis"/>
</dbReference>
<dbReference type="InterPro" id="IPR001608">
    <property type="entry name" value="Ala_racemase_N"/>
</dbReference>
<evidence type="ECO:0000256" key="2">
    <source>
        <dbReference type="HAMAP-Rule" id="MF_02087"/>
    </source>
</evidence>
<dbReference type="PROSITE" id="PS01211">
    <property type="entry name" value="UPF0001"/>
    <property type="match status" value="1"/>
</dbReference>
<comment type="similarity">
    <text evidence="2 4">Belongs to the pyridoxal phosphate-binding protein YggS/PROSC family.</text>
</comment>
<dbReference type="HAMAP" id="MF_02087">
    <property type="entry name" value="PLP_homeostasis"/>
    <property type="match status" value="1"/>
</dbReference>
<accession>A0A212JAJ4</accession>
<dbReference type="CDD" id="cd00635">
    <property type="entry name" value="PLPDE_III_YBL036c_like"/>
    <property type="match status" value="1"/>
</dbReference>
<comment type="cofactor">
    <cofactor evidence="3">
        <name>pyridoxal 5'-phosphate</name>
        <dbReference type="ChEBI" id="CHEBI:597326"/>
    </cofactor>
</comment>
<evidence type="ECO:0000313" key="6">
    <source>
        <dbReference type="EMBL" id="SBV96446.1"/>
    </source>
</evidence>
<dbReference type="SUPFAM" id="SSF51419">
    <property type="entry name" value="PLP-binding barrel"/>
    <property type="match status" value="1"/>
</dbReference>
<comment type="function">
    <text evidence="2">Pyridoxal 5'-phosphate (PLP)-binding protein, which is involved in PLP homeostasis.</text>
</comment>
<dbReference type="RefSeq" id="WP_296947979.1">
    <property type="nucleotide sequence ID" value="NZ_LT599021.1"/>
</dbReference>
<gene>
    <name evidence="6" type="ORF">KL86DYS2_11095</name>
</gene>